<dbReference type="Pfam" id="PF08393">
    <property type="entry name" value="DHC_N2"/>
    <property type="match status" value="1"/>
</dbReference>
<dbReference type="Gene3D" id="1.10.8.710">
    <property type="match status" value="1"/>
</dbReference>
<dbReference type="PANTHER" id="PTHR22878:SF63">
    <property type="entry name" value="DYNEIN AXONEMAL HEAVY CHAIN 10"/>
    <property type="match status" value="1"/>
</dbReference>
<evidence type="ECO:0000259" key="5">
    <source>
        <dbReference type="Pfam" id="PF12774"/>
    </source>
</evidence>
<dbReference type="Gene3D" id="1.20.140.100">
    <property type="entry name" value="Dynein heavy chain, N-terminal domain 2"/>
    <property type="match status" value="1"/>
</dbReference>
<name>A0ABN9V8H7_9DINO</name>
<proteinExistence type="predicted"/>
<protein>
    <submittedName>
        <fullName evidence="6">Uncharacterized protein</fullName>
    </submittedName>
</protein>
<dbReference type="EMBL" id="CAUYUJ010016727">
    <property type="protein sequence ID" value="CAK0868222.1"/>
    <property type="molecule type" value="Genomic_DNA"/>
</dbReference>
<evidence type="ECO:0000259" key="4">
    <source>
        <dbReference type="Pfam" id="PF08393"/>
    </source>
</evidence>
<evidence type="ECO:0000256" key="1">
    <source>
        <dbReference type="SAM" id="Coils"/>
    </source>
</evidence>
<feature type="domain" description="Dynein heavy chain tail" evidence="3">
    <location>
        <begin position="133"/>
        <end position="704"/>
    </location>
</feature>
<feature type="compositionally biased region" description="Acidic residues" evidence="2">
    <location>
        <begin position="51"/>
        <end position="63"/>
    </location>
</feature>
<gene>
    <name evidence="6" type="ORF">PCOR1329_LOCUS54961</name>
</gene>
<accession>A0ABN9V8H7</accession>
<organism evidence="6 7">
    <name type="scientific">Prorocentrum cordatum</name>
    <dbReference type="NCBI Taxonomy" id="2364126"/>
    <lineage>
        <taxon>Eukaryota</taxon>
        <taxon>Sar</taxon>
        <taxon>Alveolata</taxon>
        <taxon>Dinophyceae</taxon>
        <taxon>Prorocentrales</taxon>
        <taxon>Prorocentraceae</taxon>
        <taxon>Prorocentrum</taxon>
    </lineage>
</organism>
<dbReference type="InterPro" id="IPR043157">
    <property type="entry name" value="Dynein_AAA1S"/>
</dbReference>
<dbReference type="Gene3D" id="3.20.180.20">
    <property type="entry name" value="Dynein heavy chain, N-terminal domain 2"/>
    <property type="match status" value="1"/>
</dbReference>
<dbReference type="Gene3D" id="1.10.287.2620">
    <property type="match status" value="1"/>
</dbReference>
<feature type="coiled-coil region" evidence="1">
    <location>
        <begin position="1656"/>
        <end position="1683"/>
    </location>
</feature>
<evidence type="ECO:0000313" key="6">
    <source>
        <dbReference type="EMBL" id="CAK0868222.1"/>
    </source>
</evidence>
<dbReference type="InterPro" id="IPR026983">
    <property type="entry name" value="DHC"/>
</dbReference>
<dbReference type="InterPro" id="IPR042228">
    <property type="entry name" value="Dynein_linker_3"/>
</dbReference>
<dbReference type="PANTHER" id="PTHR22878">
    <property type="entry name" value="DYNEIN HEAVY CHAIN 6, AXONEMAL-LIKE-RELATED"/>
    <property type="match status" value="1"/>
</dbReference>
<dbReference type="Gene3D" id="3.40.50.300">
    <property type="entry name" value="P-loop containing nucleotide triphosphate hydrolases"/>
    <property type="match status" value="2"/>
</dbReference>
<feature type="domain" description="Dynein heavy chain hydrolytic ATP-binding dynein motor region" evidence="5">
    <location>
        <begin position="1752"/>
        <end position="2083"/>
    </location>
</feature>
<feature type="region of interest" description="Disordered" evidence="2">
    <location>
        <begin position="1"/>
        <end position="72"/>
    </location>
</feature>
<dbReference type="Proteomes" id="UP001189429">
    <property type="component" value="Unassembled WGS sequence"/>
</dbReference>
<evidence type="ECO:0000256" key="2">
    <source>
        <dbReference type="SAM" id="MobiDB-lite"/>
    </source>
</evidence>
<dbReference type="Pfam" id="PF08385">
    <property type="entry name" value="DHC_N1"/>
    <property type="match status" value="1"/>
</dbReference>
<dbReference type="InterPro" id="IPR035699">
    <property type="entry name" value="AAA_6"/>
</dbReference>
<feature type="compositionally biased region" description="Polar residues" evidence="2">
    <location>
        <begin position="11"/>
        <end position="21"/>
    </location>
</feature>
<evidence type="ECO:0000259" key="3">
    <source>
        <dbReference type="Pfam" id="PF08385"/>
    </source>
</evidence>
<reference evidence="6" key="1">
    <citation type="submission" date="2023-10" db="EMBL/GenBank/DDBJ databases">
        <authorList>
            <person name="Chen Y."/>
            <person name="Shah S."/>
            <person name="Dougan E. K."/>
            <person name="Thang M."/>
            <person name="Chan C."/>
        </authorList>
    </citation>
    <scope>NUCLEOTIDE SEQUENCE [LARGE SCALE GENOMIC DNA]</scope>
</reference>
<dbReference type="InterPro" id="IPR013602">
    <property type="entry name" value="Dynein_heavy_linker"/>
</dbReference>
<keyword evidence="1" id="KW-0175">Coiled coil</keyword>
<keyword evidence="7" id="KW-1185">Reference proteome</keyword>
<dbReference type="InterPro" id="IPR042222">
    <property type="entry name" value="Dynein_2_N"/>
</dbReference>
<dbReference type="SUPFAM" id="SSF52540">
    <property type="entry name" value="P-loop containing nucleoside triphosphate hydrolases"/>
    <property type="match status" value="2"/>
</dbReference>
<sequence>MMREIYLPVLTRSSLKSQGSTRKLPAAESGEAGEGGAHEGSEEAETAAPEGEPETEQESEEADVPQQHASADDEVRAITLPAQIQEEIFASTHKFTGHVHQTVMQVYGNVNIRVPRMDLEDAEAIQRDPEAMKELEMAVEEWTKIVEGVVYDEEHNRQRESKYPMAEIDFWRDRSSKVSTVYEQLQLPQVRRVREILAGDEGGVENRVLTVFVEQFTSLNQMHIMAKDNVKFLTTLERHFKNLQSGSMQMICETLPSLMNAIRMVWIISRYFNTDDLMEPLMKRIADQIADKVEEQINIHQIFNMDPEGSRSTSIQKAMAIIKEGDTALEKWYTTYLETREKIESSASDHRWEFDRQALFKRTMYMSKVCKDLHEIAQVLDQFYKFLGPELKEVTGDSQGIDSLLGEVEALKIDFRNMKYVFDELNQSHWDSLVVKFKERVNQIEGKAIDFLNRSFKNLRSSEGAFKLLQNFKNIKSREAINKTMEHKFKEILMKYEEEVKRFQEIFRSCQGNPPISKSTPPVAGSILWARSIFHRAKQPVLRFKTMPGLLTQAEGQKACKEYVDLGKDILEYEKKLFEAWKTDAVKLSEECLKLNVLKVDPKTREYEVNFARELQLLVREARHLDQMGGLELPHTVLNVALQQDKYKEYIEQLNLMIQDYNKVVGDLTPVQQKLLKKQIQDLDKCLSPGLSPLNWNSLGINDFIEACKTGISKFQSSRDQVEKSEERIQAVVDLIEKAVLVRPFDWQRTEVMDHMEFYDYFERHRVAVVEDLVTRYEDLQKSLEKIEEITAGTKTGCAPSMTEYYHYWERRIFNAITSMLLRGMGAFQTLFSANERRRPPLLRVKADCNPQDGNVDDNPLAAVFRQLTKILKNTVHSANSFVRWMDGTCKMVPQQPNPEEDQQLFTFYRDVKDNPALIEMIINIHNNIQKIFTIMSKFLRHWRKYDETWKLWDPKFRQELEKVAEKKPPFVFFDVHICVYKGLADSLAAYPPEKDIGFVRIDSTAIVSAIRSQSMDWVAGYGDILGRLALKDLRTIQSEMANYRSQLQEMPDSLDKLKSILSLIGQILAVSMDMELRIQDVRERYRTLTLYNCECVQQELDDVAALGGEWSALKDEALTKDRRMIKVKERFAEVTTGQVEQFASDCRDLHKTYRQEGPGSPDVSLEEGVDLLRKFDHECKQFQKKREELVKAQTLFNLPIQSYPELLQLERDLRLLAQVYKVFQDHSAMVTEYSSAMWSKVDIAALAKSAEEFDKFVHRMPKETKELGELTTFHKLEEVVSSFKTSVPLIQQLKSDAIRPMHWEELMRIAGMDASDFDFKKLTLTSVFNMKLSRFPDEVNEIVVTAQNELKIESELSKVESAWRSMSFMPNGMKAYKGDPQNPRGYVLLPNEEMKQTLEDHVLSLQSMLSSKYAAKLIDTIKRWEKNLSTISEVFDAWQVLQRKWMYLESIFLDSEDISLQLPEEAKRFGRAHAAFTKIMSTTQSQPQVLSACCQEGRLEEFKTLTSEFDRIQKSLTDYLDTKRSAFPRFYLISDEELLSILGTSDAKAVQPHMLKLFDNCKQLEFGRARLVVGMFSDEDEHFKLHQAQQAEGSVEDWMRNVDEAMQDTLQRMSKAAVYHYAAQERMPWIQEYIGMVAILGTQIWWTWSVEDAFRKVAEGNKNAMKDELRKENRQVNDLVELVRQPINKLQRKKVNTLIILDVHARDIVDRFVRDSILSREEFAWESQLRFYWDRKQDDVVIRQCTGQLKYCYEYQGLNGRLVITPLTDRCVMTLTTALTFNMGGAPAGPAGTGKTETVKDLAKSLAISCVVTNCGDGLDYRAMGVIFSGLSETGFWGCFDEFNRINVEVLSVVAAQIKTIQNGLDQKKKTVEMLGRDVALKTTIGYFITMNPGYAGRSELPDNLKALFRPVTMIVPDLLMICENMLMSEGFNSAKVLAKKMTVLYALSAGQLSKQYHYDFKLRALKSVLVMAGDLKREAADLPEEMVLMRALRDMNMPKFVKEDVPLFSGLLNDLFPGLDCPRVGNAALKTGIEETLEDAGMKSKYEEIYALQVDKVMQLYETMLTRHSTMVVGPSGGGKSVILKTLAEAQKKAFNLPTTMYPLNPKAIPTDELYGVLDPATRDWTDGLLSKIFREMNQPHAPDKPVRRYILYDGDVDALWIENMNSVMDDNKLLTLTNGERIRLEKHCAMLFEVFDLQYASPATVSRCGMLYVDDKNLGPGPYYDRWARSKTSDKLRELLEELYDKYIPPLIAFVFEGPATRSASPCLASSRGPTWALIRSCSSRGSSTRCSTRTAQGSI</sequence>
<dbReference type="Pfam" id="PF12774">
    <property type="entry name" value="AAA_6"/>
    <property type="match status" value="1"/>
</dbReference>
<dbReference type="InterPro" id="IPR027417">
    <property type="entry name" value="P-loop_NTPase"/>
</dbReference>
<feature type="domain" description="Dynein heavy chain linker" evidence="4">
    <location>
        <begin position="1208"/>
        <end position="1617"/>
    </location>
</feature>
<evidence type="ECO:0000313" key="7">
    <source>
        <dbReference type="Proteomes" id="UP001189429"/>
    </source>
</evidence>
<dbReference type="Gene3D" id="1.20.58.1120">
    <property type="match status" value="1"/>
</dbReference>
<dbReference type="InterPro" id="IPR013594">
    <property type="entry name" value="Dynein_heavy_tail"/>
</dbReference>
<comment type="caution">
    <text evidence="6">The sequence shown here is derived from an EMBL/GenBank/DDBJ whole genome shotgun (WGS) entry which is preliminary data.</text>
</comment>